<dbReference type="InterPro" id="IPR050983">
    <property type="entry name" value="GST_Omega/HSP26"/>
</dbReference>
<evidence type="ECO:0000259" key="1">
    <source>
        <dbReference type="PROSITE" id="PS50404"/>
    </source>
</evidence>
<dbReference type="EMBL" id="UINC01167205">
    <property type="protein sequence ID" value="SVD69581.1"/>
    <property type="molecule type" value="Genomic_DNA"/>
</dbReference>
<dbReference type="InterPro" id="IPR036282">
    <property type="entry name" value="Glutathione-S-Trfase_C_sf"/>
</dbReference>
<proteinExistence type="predicted"/>
<dbReference type="Pfam" id="PF13409">
    <property type="entry name" value="GST_N_2"/>
    <property type="match status" value="1"/>
</dbReference>
<dbReference type="InterPro" id="IPR010987">
    <property type="entry name" value="Glutathione-S-Trfase_C-like"/>
</dbReference>
<dbReference type="PANTHER" id="PTHR43968:SF6">
    <property type="entry name" value="GLUTATHIONE S-TRANSFERASE OMEGA"/>
    <property type="match status" value="1"/>
</dbReference>
<dbReference type="GO" id="GO:0005737">
    <property type="term" value="C:cytoplasm"/>
    <property type="evidence" value="ECO:0007669"/>
    <property type="project" value="TreeGrafter"/>
</dbReference>
<feature type="domain" description="GST N-terminal" evidence="1">
    <location>
        <begin position="1"/>
        <end position="66"/>
    </location>
</feature>
<protein>
    <recommendedName>
        <fullName evidence="4">GST N-terminal domain-containing protein</fullName>
    </recommendedName>
</protein>
<name>A0A382XGN7_9ZZZZ</name>
<organism evidence="3">
    <name type="scientific">marine metagenome</name>
    <dbReference type="NCBI Taxonomy" id="408172"/>
    <lineage>
        <taxon>unclassified sequences</taxon>
        <taxon>metagenomes</taxon>
        <taxon>ecological metagenomes</taxon>
    </lineage>
</organism>
<reference evidence="3" key="1">
    <citation type="submission" date="2018-05" db="EMBL/GenBank/DDBJ databases">
        <authorList>
            <person name="Lanie J.A."/>
            <person name="Ng W.-L."/>
            <person name="Kazmierczak K.M."/>
            <person name="Andrzejewski T.M."/>
            <person name="Davidsen T.M."/>
            <person name="Wayne K.J."/>
            <person name="Tettelin H."/>
            <person name="Glass J.I."/>
            <person name="Rusch D."/>
            <person name="Podicherti R."/>
            <person name="Tsui H.-C.T."/>
            <person name="Winkler M.E."/>
        </authorList>
    </citation>
    <scope>NUCLEOTIDE SEQUENCE</scope>
</reference>
<sequence length="202" mass="23629">MRARLALAYSGIDYEHREILLKNRPDELYALSPKGTVPVLQLNDGTVIDESIDVMKWALAQSDPEYWYSENIEVQNSLIDQNDGDYKKWLDKYKYHVRFKDGSYEEYQYAVGEILKAYESILSKSSYLCGDKVTLADMALFPFIRQGAHVDLDWFNAQFPKLSTWLKIFKESELFETIMKKYTVWKSGENGILIQECYARNE</sequence>
<dbReference type="Pfam" id="PF00043">
    <property type="entry name" value="GST_C"/>
    <property type="match status" value="1"/>
</dbReference>
<evidence type="ECO:0000259" key="2">
    <source>
        <dbReference type="PROSITE" id="PS50405"/>
    </source>
</evidence>
<feature type="domain" description="GST C-terminal" evidence="2">
    <location>
        <begin position="68"/>
        <end position="187"/>
    </location>
</feature>
<evidence type="ECO:0008006" key="4">
    <source>
        <dbReference type="Google" id="ProtNLM"/>
    </source>
</evidence>
<dbReference type="SUPFAM" id="SSF47616">
    <property type="entry name" value="GST C-terminal domain-like"/>
    <property type="match status" value="1"/>
</dbReference>
<dbReference type="PANTHER" id="PTHR43968">
    <property type="match status" value="1"/>
</dbReference>
<dbReference type="PROSITE" id="PS50404">
    <property type="entry name" value="GST_NTER"/>
    <property type="match status" value="1"/>
</dbReference>
<gene>
    <name evidence="3" type="ORF">METZ01_LOCUS422435</name>
</gene>
<accession>A0A382XGN7</accession>
<dbReference type="CDD" id="cd03196">
    <property type="entry name" value="GST_C_5"/>
    <property type="match status" value="1"/>
</dbReference>
<dbReference type="Gene3D" id="1.20.1050.10">
    <property type="match status" value="1"/>
</dbReference>
<dbReference type="InterPro" id="IPR004045">
    <property type="entry name" value="Glutathione_S-Trfase_N"/>
</dbReference>
<dbReference type="PROSITE" id="PS50405">
    <property type="entry name" value="GST_CTER"/>
    <property type="match status" value="1"/>
</dbReference>
<dbReference type="Gene3D" id="3.40.30.10">
    <property type="entry name" value="Glutaredoxin"/>
    <property type="match status" value="1"/>
</dbReference>
<dbReference type="AlphaFoldDB" id="A0A382XGN7"/>
<dbReference type="SFLD" id="SFLDS00019">
    <property type="entry name" value="Glutathione_Transferase_(cytos"/>
    <property type="match status" value="1"/>
</dbReference>
<dbReference type="InterPro" id="IPR036249">
    <property type="entry name" value="Thioredoxin-like_sf"/>
</dbReference>
<dbReference type="InterPro" id="IPR040079">
    <property type="entry name" value="Glutathione_S-Trfase"/>
</dbReference>
<dbReference type="SUPFAM" id="SSF52833">
    <property type="entry name" value="Thioredoxin-like"/>
    <property type="match status" value="1"/>
</dbReference>
<evidence type="ECO:0000313" key="3">
    <source>
        <dbReference type="EMBL" id="SVD69581.1"/>
    </source>
</evidence>
<dbReference type="InterPro" id="IPR004046">
    <property type="entry name" value="GST_C"/>
</dbReference>